<sequence length="155" mass="16997">MRTKNEKNALPITNIWIDADGCPRGVVRVTFAYAAALGLTCWTISNFHHQLEGDTHIVVDDRSQSVDMAILNRCKAGDLVITQDIGLAAIALGKKCRALGIYGQEYAEKNIGVLLEIRDQSAKFRRAGGRTKGPKKRTQSDDAAFEQGLKRVLGI</sequence>
<dbReference type="Pfam" id="PF02639">
    <property type="entry name" value="DUF188"/>
    <property type="match status" value="1"/>
</dbReference>
<comment type="similarity">
    <text evidence="1">Belongs to the UPF0178 family.</text>
</comment>
<dbReference type="PANTHER" id="PTHR35146:SF1">
    <property type="entry name" value="UPF0178 PROTEIN YAII"/>
    <property type="match status" value="1"/>
</dbReference>
<dbReference type="PANTHER" id="PTHR35146">
    <property type="entry name" value="UPF0178 PROTEIN YAII"/>
    <property type="match status" value="1"/>
</dbReference>
<dbReference type="RefSeq" id="WP_380028367.1">
    <property type="nucleotide sequence ID" value="NZ_JBHSHC010000140.1"/>
</dbReference>
<keyword evidence="3" id="KW-1185">Reference proteome</keyword>
<comment type="caution">
    <text evidence="2">The sequence shown here is derived from an EMBL/GenBank/DDBJ whole genome shotgun (WGS) entry which is preliminary data.</text>
</comment>
<evidence type="ECO:0000313" key="2">
    <source>
        <dbReference type="EMBL" id="MFC4769628.1"/>
    </source>
</evidence>
<reference evidence="3" key="1">
    <citation type="journal article" date="2019" name="Int. J. Syst. Evol. Microbiol.">
        <title>The Global Catalogue of Microorganisms (GCM) 10K type strain sequencing project: providing services to taxonomists for standard genome sequencing and annotation.</title>
        <authorList>
            <consortium name="The Broad Institute Genomics Platform"/>
            <consortium name="The Broad Institute Genome Sequencing Center for Infectious Disease"/>
            <person name="Wu L."/>
            <person name="Ma J."/>
        </authorList>
    </citation>
    <scope>NUCLEOTIDE SEQUENCE [LARGE SCALE GENOMIC DNA]</scope>
    <source>
        <strain evidence="3">WYCCWR 12678</strain>
    </source>
</reference>
<name>A0ABV9Q738_9BACL</name>
<organism evidence="2 3">
    <name type="scientific">Effusibacillus consociatus</name>
    <dbReference type="NCBI Taxonomy" id="1117041"/>
    <lineage>
        <taxon>Bacteria</taxon>
        <taxon>Bacillati</taxon>
        <taxon>Bacillota</taxon>
        <taxon>Bacilli</taxon>
        <taxon>Bacillales</taxon>
        <taxon>Alicyclobacillaceae</taxon>
        <taxon>Effusibacillus</taxon>
    </lineage>
</organism>
<evidence type="ECO:0000256" key="1">
    <source>
        <dbReference type="ARBA" id="ARBA00008522"/>
    </source>
</evidence>
<dbReference type="EMBL" id="JBHSHC010000140">
    <property type="protein sequence ID" value="MFC4769628.1"/>
    <property type="molecule type" value="Genomic_DNA"/>
</dbReference>
<evidence type="ECO:0000313" key="3">
    <source>
        <dbReference type="Proteomes" id="UP001596002"/>
    </source>
</evidence>
<gene>
    <name evidence="2" type="ORF">ACFO8Q_20075</name>
</gene>
<dbReference type="InterPro" id="IPR003791">
    <property type="entry name" value="UPF0178"/>
</dbReference>
<dbReference type="Proteomes" id="UP001596002">
    <property type="component" value="Unassembled WGS sequence"/>
</dbReference>
<accession>A0ABV9Q738</accession>
<protein>
    <submittedName>
        <fullName evidence="2">DUF188 domain-containing protein</fullName>
    </submittedName>
</protein>
<proteinExistence type="inferred from homology"/>